<reference evidence="1 2" key="1">
    <citation type="submission" date="2016-10" db="EMBL/GenBank/DDBJ databases">
        <authorList>
            <person name="de Groot N.N."/>
        </authorList>
    </citation>
    <scope>NUCLEOTIDE SEQUENCE [LARGE SCALE GENOMIC DNA]</scope>
    <source>
        <strain evidence="1 2">DSM 1736</strain>
    </source>
</reference>
<evidence type="ECO:0000313" key="2">
    <source>
        <dbReference type="Proteomes" id="UP000214880"/>
    </source>
</evidence>
<proteinExistence type="predicted"/>
<keyword evidence="2" id="KW-1185">Reference proteome</keyword>
<dbReference type="RefSeq" id="WP_092072587.1">
    <property type="nucleotide sequence ID" value="NZ_FNHB01000004.1"/>
</dbReference>
<dbReference type="EMBL" id="FNHB01000004">
    <property type="protein sequence ID" value="SDM44096.1"/>
    <property type="molecule type" value="Genomic_DNA"/>
</dbReference>
<accession>A0A1G9T8V6</accession>
<evidence type="ECO:0000313" key="1">
    <source>
        <dbReference type="EMBL" id="SDM44096.1"/>
    </source>
</evidence>
<protein>
    <submittedName>
        <fullName evidence="1">Uncharacterized protein</fullName>
    </submittedName>
</protein>
<sequence>MNFHEEIEFLLYSINCSNNEQIKSHYYQKLEAILENYMKSKAEPDKRTGPAMAAWPVSKLR</sequence>
<dbReference type="Proteomes" id="UP000214880">
    <property type="component" value="Unassembled WGS sequence"/>
</dbReference>
<dbReference type="AlphaFoldDB" id="A0A1G9T8V6"/>
<organism evidence="1 2">
    <name type="scientific">Dendrosporobacter quercicolus</name>
    <dbReference type="NCBI Taxonomy" id="146817"/>
    <lineage>
        <taxon>Bacteria</taxon>
        <taxon>Bacillati</taxon>
        <taxon>Bacillota</taxon>
        <taxon>Negativicutes</taxon>
        <taxon>Selenomonadales</taxon>
        <taxon>Sporomusaceae</taxon>
        <taxon>Dendrosporobacter</taxon>
    </lineage>
</organism>
<name>A0A1G9T8V6_9FIRM</name>
<gene>
    <name evidence="1" type="ORF">SAMN04488502_104253</name>
</gene>